<name>A0ABW5RQJ5_9BACI</name>
<evidence type="ECO:0000313" key="2">
    <source>
        <dbReference type="Proteomes" id="UP001597506"/>
    </source>
</evidence>
<dbReference type="Pfam" id="PF13031">
    <property type="entry name" value="DUF3892"/>
    <property type="match status" value="1"/>
</dbReference>
<sequence>MEEIIKVQRNYDGEIINFQTNSGRIISYRKALLEAEEGIIQGVSIVENNVGESELTSNIMEDPTFSSYPPIF</sequence>
<keyword evidence="2" id="KW-1185">Reference proteome</keyword>
<dbReference type="InterPro" id="IPR024997">
    <property type="entry name" value="DUF3892"/>
</dbReference>
<proteinExistence type="predicted"/>
<dbReference type="Proteomes" id="UP001597506">
    <property type="component" value="Unassembled WGS sequence"/>
</dbReference>
<dbReference type="RefSeq" id="WP_377934126.1">
    <property type="nucleotide sequence ID" value="NZ_JBHUMF010000015.1"/>
</dbReference>
<reference evidence="2" key="1">
    <citation type="journal article" date="2019" name="Int. J. Syst. Evol. Microbiol.">
        <title>The Global Catalogue of Microorganisms (GCM) 10K type strain sequencing project: providing services to taxonomists for standard genome sequencing and annotation.</title>
        <authorList>
            <consortium name="The Broad Institute Genomics Platform"/>
            <consortium name="The Broad Institute Genome Sequencing Center for Infectious Disease"/>
            <person name="Wu L."/>
            <person name="Ma J."/>
        </authorList>
    </citation>
    <scope>NUCLEOTIDE SEQUENCE [LARGE SCALE GENOMIC DNA]</scope>
    <source>
        <strain evidence="2">KCTC 3913</strain>
    </source>
</reference>
<comment type="caution">
    <text evidence="1">The sequence shown here is derived from an EMBL/GenBank/DDBJ whole genome shotgun (WGS) entry which is preliminary data.</text>
</comment>
<accession>A0ABW5RQJ5</accession>
<dbReference type="EMBL" id="JBHUMF010000015">
    <property type="protein sequence ID" value="MFD2680601.1"/>
    <property type="molecule type" value="Genomic_DNA"/>
</dbReference>
<gene>
    <name evidence="1" type="ORF">ACFSUL_07500</name>
</gene>
<protein>
    <submittedName>
        <fullName evidence="1">DUF3892 domain-containing protein</fullName>
    </submittedName>
</protein>
<organism evidence="1 2">
    <name type="scientific">Bacillus seohaeanensis</name>
    <dbReference type="NCBI Taxonomy" id="284580"/>
    <lineage>
        <taxon>Bacteria</taxon>
        <taxon>Bacillati</taxon>
        <taxon>Bacillota</taxon>
        <taxon>Bacilli</taxon>
        <taxon>Bacillales</taxon>
        <taxon>Bacillaceae</taxon>
        <taxon>Bacillus</taxon>
    </lineage>
</organism>
<evidence type="ECO:0000313" key="1">
    <source>
        <dbReference type="EMBL" id="MFD2680601.1"/>
    </source>
</evidence>